<dbReference type="EMBL" id="JAAGLU010000009">
    <property type="protein sequence ID" value="NEC86647.1"/>
    <property type="molecule type" value="Genomic_DNA"/>
</dbReference>
<comment type="caution">
    <text evidence="2">The sequence shown here is derived from an EMBL/GenBank/DDBJ whole genome shotgun (WGS) entry which is preliminary data.</text>
</comment>
<gene>
    <name evidence="2" type="ORF">G3I71_12650</name>
</gene>
<protein>
    <submittedName>
        <fullName evidence="2">Uncharacterized protein</fullName>
    </submittedName>
</protein>
<evidence type="ECO:0000313" key="2">
    <source>
        <dbReference type="EMBL" id="NEC86647.1"/>
    </source>
</evidence>
<organism evidence="2">
    <name type="scientific">Streptomyces sp. SID12501</name>
    <dbReference type="NCBI Taxonomy" id="2706042"/>
    <lineage>
        <taxon>Bacteria</taxon>
        <taxon>Bacillati</taxon>
        <taxon>Actinomycetota</taxon>
        <taxon>Actinomycetes</taxon>
        <taxon>Kitasatosporales</taxon>
        <taxon>Streptomycetaceae</taxon>
        <taxon>Streptomyces</taxon>
    </lineage>
</organism>
<reference evidence="2" key="1">
    <citation type="submission" date="2020-01" db="EMBL/GenBank/DDBJ databases">
        <title>Insect and environment-associated Actinomycetes.</title>
        <authorList>
            <person name="Currrie C."/>
            <person name="Chevrette M."/>
            <person name="Carlson C."/>
            <person name="Stubbendieck R."/>
            <person name="Wendt-Pienkowski E."/>
        </authorList>
    </citation>
    <scope>NUCLEOTIDE SEQUENCE</scope>
    <source>
        <strain evidence="2">SID12501</strain>
    </source>
</reference>
<evidence type="ECO:0000256" key="1">
    <source>
        <dbReference type="SAM" id="MobiDB-lite"/>
    </source>
</evidence>
<dbReference type="AlphaFoldDB" id="A0A6B3BQL6"/>
<proteinExistence type="predicted"/>
<feature type="region of interest" description="Disordered" evidence="1">
    <location>
        <begin position="47"/>
        <end position="71"/>
    </location>
</feature>
<accession>A0A6B3BQL6</accession>
<dbReference type="RefSeq" id="WP_164314107.1">
    <property type="nucleotide sequence ID" value="NZ_JAAGLU010000009.1"/>
</dbReference>
<name>A0A6B3BQL6_9ACTN</name>
<sequence length="147" mass="16544">MAERSAAALRWLLAPLVLWGITRLLPPTGTHRMAPTAIRTFMTSKNSRDHVSLPARVPAQRRSPYSTDQALLDGSASPLSRPYLPELVEYAPEAVTTLRTAPVRPYWTAREPMARWRRRRVLVLAAHFPLDLDTRNIRTAPAVGDVR</sequence>